<dbReference type="SUPFAM" id="SSF74650">
    <property type="entry name" value="Galactose mutarotase-like"/>
    <property type="match status" value="1"/>
</dbReference>
<keyword evidence="2" id="KW-1185">Reference proteome</keyword>
<dbReference type="EMBL" id="PUGF01000032">
    <property type="protein sequence ID" value="PRC90929.1"/>
    <property type="molecule type" value="Genomic_DNA"/>
</dbReference>
<dbReference type="GO" id="GO:0030246">
    <property type="term" value="F:carbohydrate binding"/>
    <property type="evidence" value="ECO:0007669"/>
    <property type="project" value="InterPro"/>
</dbReference>
<dbReference type="RefSeq" id="WP_105534062.1">
    <property type="nucleotide sequence ID" value="NZ_PUGF01000032.1"/>
</dbReference>
<dbReference type="InterPro" id="IPR014718">
    <property type="entry name" value="GH-type_carb-bd"/>
</dbReference>
<dbReference type="GO" id="GO:0005975">
    <property type="term" value="P:carbohydrate metabolic process"/>
    <property type="evidence" value="ECO:0007669"/>
    <property type="project" value="InterPro"/>
</dbReference>
<reference evidence="1 2" key="1">
    <citation type="submission" date="2018-02" db="EMBL/GenBank/DDBJ databases">
        <title>Solimicrobium silvestre gen. nov., sp. nov., isolated from alpine forest soil.</title>
        <authorList>
            <person name="Margesin R."/>
            <person name="Albuquerque L."/>
            <person name="Zhang D.-C."/>
            <person name="Froufe H.J.C."/>
            <person name="Severino R."/>
            <person name="Roxo I."/>
            <person name="Egas C."/>
            <person name="Da Costa M.S."/>
        </authorList>
    </citation>
    <scope>NUCLEOTIDE SEQUENCE [LARGE SCALE GENOMIC DNA]</scope>
    <source>
        <strain evidence="1 2">S20-91</strain>
    </source>
</reference>
<accession>A0A2S9GT82</accession>
<gene>
    <name evidence="1" type="ORF">S2091_4330</name>
</gene>
<dbReference type="AlphaFoldDB" id="A0A2S9GT82"/>
<comment type="caution">
    <text evidence="1">The sequence shown here is derived from an EMBL/GenBank/DDBJ whole genome shotgun (WGS) entry which is preliminary data.</text>
</comment>
<protein>
    <submittedName>
        <fullName evidence="1">Aldose 1-epimerase</fullName>
    </submittedName>
</protein>
<dbReference type="InterPro" id="IPR011013">
    <property type="entry name" value="Gal_mutarotase_sf_dom"/>
</dbReference>
<dbReference type="Pfam" id="PF01263">
    <property type="entry name" value="Aldose_epim"/>
    <property type="match status" value="1"/>
</dbReference>
<proteinExistence type="predicted"/>
<evidence type="ECO:0000313" key="2">
    <source>
        <dbReference type="Proteomes" id="UP000237839"/>
    </source>
</evidence>
<sequence>MQILHLHCGTLSVGLAPTLGGALTYFRTQGSNGNVDWMRPWSDHGRGPLDSASFVMVPFFSWLEKDDFMFGDRHVMLPPSGFGFNRSLLGQGWTTAWTVDELTQTLHRQRATLSHHNHGGAWPWRYHAQQTIELNPERLSITVTLRNKDTSPMPAGIGLHTFFPWSKGLRVQTQVKAMHLMSELGLPYAADPNHPAVQMLAEGLELQTGLDNVFEQWNGRCTISGQHGSLRMTADSPYRFLCINAPHNADYCCVEPVTHTTNAIHVQNIDGAETGFVLLEPGASMTATAHFQPTSI</sequence>
<dbReference type="Gene3D" id="2.70.98.10">
    <property type="match status" value="1"/>
</dbReference>
<dbReference type="InterPro" id="IPR008183">
    <property type="entry name" value="Aldose_1/G6P_1-epimerase"/>
</dbReference>
<dbReference type="GO" id="GO:0016853">
    <property type="term" value="F:isomerase activity"/>
    <property type="evidence" value="ECO:0007669"/>
    <property type="project" value="InterPro"/>
</dbReference>
<evidence type="ECO:0000313" key="1">
    <source>
        <dbReference type="EMBL" id="PRC90929.1"/>
    </source>
</evidence>
<name>A0A2S9GT82_9BURK</name>
<dbReference type="OrthoDB" id="9808779at2"/>
<organism evidence="1 2">
    <name type="scientific">Solimicrobium silvestre</name>
    <dbReference type="NCBI Taxonomy" id="2099400"/>
    <lineage>
        <taxon>Bacteria</taxon>
        <taxon>Pseudomonadati</taxon>
        <taxon>Pseudomonadota</taxon>
        <taxon>Betaproteobacteria</taxon>
        <taxon>Burkholderiales</taxon>
        <taxon>Oxalobacteraceae</taxon>
        <taxon>Solimicrobium</taxon>
    </lineage>
</organism>
<dbReference type="Proteomes" id="UP000237839">
    <property type="component" value="Unassembled WGS sequence"/>
</dbReference>